<name>A0A3P8L5D2_9TREM</name>
<proteinExistence type="predicted"/>
<gene>
    <name evidence="1" type="ORF">SMTD_LOCUS22883</name>
</gene>
<dbReference type="GO" id="GO:0016887">
    <property type="term" value="F:ATP hydrolysis activity"/>
    <property type="evidence" value="ECO:0007669"/>
    <property type="project" value="TreeGrafter"/>
</dbReference>
<dbReference type="Proteomes" id="UP000269396">
    <property type="component" value="Unassembled WGS sequence"/>
</dbReference>
<dbReference type="Gene3D" id="1.10.150.300">
    <property type="entry name" value="TGS-like domain"/>
    <property type="match status" value="1"/>
</dbReference>
<dbReference type="AlphaFoldDB" id="A0A3P8L5D2"/>
<reference evidence="1 2" key="1">
    <citation type="submission" date="2018-11" db="EMBL/GenBank/DDBJ databases">
        <authorList>
            <consortium name="Pathogen Informatics"/>
        </authorList>
    </citation>
    <scope>NUCLEOTIDE SEQUENCE [LARGE SCALE GENOMIC DNA]</scope>
    <source>
        <strain>Denwood</strain>
        <strain evidence="2">Zambia</strain>
    </source>
</reference>
<sequence length="76" mass="9054">MDIIDEELRLKDIEYVTKEWEKCEKVVIRGNDKKQMPAYECLTKVKNMLVNDKRNVRFGDWTPTEVSLVVLLSNFF</sequence>
<dbReference type="InterPro" id="IPR023192">
    <property type="entry name" value="TGS-like_dom_sf"/>
</dbReference>
<keyword evidence="2" id="KW-1185">Reference proteome</keyword>
<evidence type="ECO:0000313" key="1">
    <source>
        <dbReference type="EMBL" id="VDP88906.1"/>
    </source>
</evidence>
<protein>
    <submittedName>
        <fullName evidence="1">Uncharacterized protein</fullName>
    </submittedName>
</protein>
<evidence type="ECO:0000313" key="2">
    <source>
        <dbReference type="Proteomes" id="UP000269396"/>
    </source>
</evidence>
<accession>A0A3P8L5D2</accession>
<organism evidence="1 2">
    <name type="scientific">Schistosoma mattheei</name>
    <dbReference type="NCBI Taxonomy" id="31246"/>
    <lineage>
        <taxon>Eukaryota</taxon>
        <taxon>Metazoa</taxon>
        <taxon>Spiralia</taxon>
        <taxon>Lophotrochozoa</taxon>
        <taxon>Platyhelminthes</taxon>
        <taxon>Trematoda</taxon>
        <taxon>Digenea</taxon>
        <taxon>Strigeidida</taxon>
        <taxon>Schistosomatoidea</taxon>
        <taxon>Schistosomatidae</taxon>
        <taxon>Schistosoma</taxon>
    </lineage>
</organism>
<dbReference type="PANTHER" id="PTHR23305">
    <property type="entry name" value="OBG GTPASE FAMILY"/>
    <property type="match status" value="1"/>
</dbReference>
<dbReference type="EMBL" id="UZAL01055498">
    <property type="protein sequence ID" value="VDP88906.1"/>
    <property type="molecule type" value="Genomic_DNA"/>
</dbReference>
<dbReference type="GO" id="GO:0005737">
    <property type="term" value="C:cytoplasm"/>
    <property type="evidence" value="ECO:0007669"/>
    <property type="project" value="TreeGrafter"/>
</dbReference>
<dbReference type="PANTHER" id="PTHR23305:SF11">
    <property type="entry name" value="OBG-LIKE ATPASE 1"/>
    <property type="match status" value="1"/>
</dbReference>